<accession>A0AAN6YA61</accession>
<name>A0AAN6YA61_9PEZI</name>
<dbReference type="AlphaFoldDB" id="A0AAN6YA61"/>
<evidence type="ECO:0000313" key="3">
    <source>
        <dbReference type="Proteomes" id="UP001301769"/>
    </source>
</evidence>
<keyword evidence="1" id="KW-0732">Signal</keyword>
<dbReference type="SUPFAM" id="SSF53474">
    <property type="entry name" value="alpha/beta-Hydrolases"/>
    <property type="match status" value="1"/>
</dbReference>
<reference evidence="2" key="2">
    <citation type="submission" date="2023-05" db="EMBL/GenBank/DDBJ databases">
        <authorList>
            <consortium name="Lawrence Berkeley National Laboratory"/>
            <person name="Steindorff A."/>
            <person name="Hensen N."/>
            <person name="Bonometti L."/>
            <person name="Westerberg I."/>
            <person name="Brannstrom I.O."/>
            <person name="Guillou S."/>
            <person name="Cros-Aarteil S."/>
            <person name="Calhoun S."/>
            <person name="Haridas S."/>
            <person name="Kuo A."/>
            <person name="Mondo S."/>
            <person name="Pangilinan J."/>
            <person name="Riley R."/>
            <person name="Labutti K."/>
            <person name="Andreopoulos B."/>
            <person name="Lipzen A."/>
            <person name="Chen C."/>
            <person name="Yanf M."/>
            <person name="Daum C."/>
            <person name="Ng V."/>
            <person name="Clum A."/>
            <person name="Ohm R."/>
            <person name="Martin F."/>
            <person name="Silar P."/>
            <person name="Natvig D."/>
            <person name="Lalanne C."/>
            <person name="Gautier V."/>
            <person name="Ament-Velasquez S.L."/>
            <person name="Kruys A."/>
            <person name="Hutchinson M.I."/>
            <person name="Powell A.J."/>
            <person name="Barry K."/>
            <person name="Miller A.N."/>
            <person name="Grigoriev I.V."/>
            <person name="Debuchy R."/>
            <person name="Gladieux P."/>
            <person name="Thoren M.H."/>
            <person name="Johannesson H."/>
        </authorList>
    </citation>
    <scope>NUCLEOTIDE SEQUENCE</scope>
    <source>
        <strain evidence="2">PSN293</strain>
    </source>
</reference>
<evidence type="ECO:0000313" key="2">
    <source>
        <dbReference type="EMBL" id="KAK4215264.1"/>
    </source>
</evidence>
<dbReference type="EMBL" id="MU858082">
    <property type="protein sequence ID" value="KAK4215264.1"/>
    <property type="molecule type" value="Genomic_DNA"/>
</dbReference>
<gene>
    <name evidence="2" type="ORF">QBC37DRAFT_372209</name>
</gene>
<dbReference type="GO" id="GO:0008474">
    <property type="term" value="F:palmitoyl-(protein) hydrolase activity"/>
    <property type="evidence" value="ECO:0007669"/>
    <property type="project" value="TreeGrafter"/>
</dbReference>
<dbReference type="PANTHER" id="PTHR12277:SF64">
    <property type="entry name" value="SUPERFAMILY HYDROLASE, PUTATIVE (AFU_ORTHOLOGUE AFUA_3G01760)-RELATED"/>
    <property type="match status" value="1"/>
</dbReference>
<sequence>MTFGGLLVALYVWKCLMLVVFQNKIIYMPSFPPNSRSERIADYAGQQCGDIAWADERTKAADGTDLAMAVTTVPLPKGSRRIGAGPAADSDGRQPKAHVYILYFQGNASSIPPRLPGLSWVLRAVSDSKAIDLSPMQLTFVCLSYRGFWTSRGRPSENGLRLDAEAGAEWISRYHKQKYGDDSDLPVPILLVWGQSIGCGVATNLAATGRLPTSLPIEGLILETPFLSVKAMLETLYPQKWLPYKRLWPFLRNHLDSESNLGLIAKRCREDGKKLPSIHILEAERDEIVPREHGDLLCQKCIDLGVPAVRDTIPVAFHNEAIARGDGKKLAANAILQLIRRALDSS</sequence>
<reference evidence="2" key="1">
    <citation type="journal article" date="2023" name="Mol. Phylogenet. Evol.">
        <title>Genome-scale phylogeny and comparative genomics of the fungal order Sordariales.</title>
        <authorList>
            <person name="Hensen N."/>
            <person name="Bonometti L."/>
            <person name="Westerberg I."/>
            <person name="Brannstrom I.O."/>
            <person name="Guillou S."/>
            <person name="Cros-Aarteil S."/>
            <person name="Calhoun S."/>
            <person name="Haridas S."/>
            <person name="Kuo A."/>
            <person name="Mondo S."/>
            <person name="Pangilinan J."/>
            <person name="Riley R."/>
            <person name="LaButti K."/>
            <person name="Andreopoulos B."/>
            <person name="Lipzen A."/>
            <person name="Chen C."/>
            <person name="Yan M."/>
            <person name="Daum C."/>
            <person name="Ng V."/>
            <person name="Clum A."/>
            <person name="Steindorff A."/>
            <person name="Ohm R.A."/>
            <person name="Martin F."/>
            <person name="Silar P."/>
            <person name="Natvig D.O."/>
            <person name="Lalanne C."/>
            <person name="Gautier V."/>
            <person name="Ament-Velasquez S.L."/>
            <person name="Kruys A."/>
            <person name="Hutchinson M.I."/>
            <person name="Powell A.J."/>
            <person name="Barry K."/>
            <person name="Miller A.N."/>
            <person name="Grigoriev I.V."/>
            <person name="Debuchy R."/>
            <person name="Gladieux P."/>
            <person name="Hiltunen Thoren M."/>
            <person name="Johannesson H."/>
        </authorList>
    </citation>
    <scope>NUCLEOTIDE SEQUENCE</scope>
    <source>
        <strain evidence="2">PSN293</strain>
    </source>
</reference>
<protein>
    <submittedName>
        <fullName evidence="2">Alpha/beta-hydrolase</fullName>
    </submittedName>
</protein>
<feature type="chain" id="PRO_5043015721" evidence="1">
    <location>
        <begin position="18"/>
        <end position="346"/>
    </location>
</feature>
<dbReference type="Gene3D" id="3.40.50.1820">
    <property type="entry name" value="alpha/beta hydrolase"/>
    <property type="match status" value="1"/>
</dbReference>
<organism evidence="2 3">
    <name type="scientific">Rhypophila decipiens</name>
    <dbReference type="NCBI Taxonomy" id="261697"/>
    <lineage>
        <taxon>Eukaryota</taxon>
        <taxon>Fungi</taxon>
        <taxon>Dikarya</taxon>
        <taxon>Ascomycota</taxon>
        <taxon>Pezizomycotina</taxon>
        <taxon>Sordariomycetes</taxon>
        <taxon>Sordariomycetidae</taxon>
        <taxon>Sordariales</taxon>
        <taxon>Naviculisporaceae</taxon>
        <taxon>Rhypophila</taxon>
    </lineage>
</organism>
<dbReference type="InterPro" id="IPR029058">
    <property type="entry name" value="AB_hydrolase_fold"/>
</dbReference>
<comment type="caution">
    <text evidence="2">The sequence shown here is derived from an EMBL/GenBank/DDBJ whole genome shotgun (WGS) entry which is preliminary data.</text>
</comment>
<feature type="signal peptide" evidence="1">
    <location>
        <begin position="1"/>
        <end position="17"/>
    </location>
</feature>
<dbReference type="PANTHER" id="PTHR12277">
    <property type="entry name" value="ALPHA/BETA HYDROLASE DOMAIN-CONTAINING PROTEIN"/>
    <property type="match status" value="1"/>
</dbReference>
<keyword evidence="3" id="KW-1185">Reference proteome</keyword>
<dbReference type="Proteomes" id="UP001301769">
    <property type="component" value="Unassembled WGS sequence"/>
</dbReference>
<dbReference type="GO" id="GO:0016020">
    <property type="term" value="C:membrane"/>
    <property type="evidence" value="ECO:0007669"/>
    <property type="project" value="TreeGrafter"/>
</dbReference>
<evidence type="ECO:0000256" key="1">
    <source>
        <dbReference type="SAM" id="SignalP"/>
    </source>
</evidence>
<proteinExistence type="predicted"/>